<reference evidence="1" key="1">
    <citation type="submission" date="2021-11" db="EMBL/GenBank/DDBJ databases">
        <title>Genome sequence.</title>
        <authorList>
            <person name="Sun Q."/>
        </authorList>
    </citation>
    <scope>NUCLEOTIDE SEQUENCE</scope>
    <source>
        <strain evidence="1">JC732</strain>
    </source>
</reference>
<gene>
    <name evidence="1" type="ORF">LOC68_24975</name>
</gene>
<dbReference type="EMBL" id="JAJKFT010000010">
    <property type="protein sequence ID" value="MCC9631663.1"/>
    <property type="molecule type" value="Genomic_DNA"/>
</dbReference>
<protein>
    <submittedName>
        <fullName evidence="1">Uncharacterized protein</fullName>
    </submittedName>
</protein>
<keyword evidence="2" id="KW-1185">Reference proteome</keyword>
<accession>A0A9X1SII8</accession>
<dbReference type="AlphaFoldDB" id="A0A9X1SII8"/>
<sequence>MSNAPHSIRLNGPWQAYLAPGADPTRLHLPRDWSSIPLETCDTGLKLTRFFNAPTGLAADDEVVLVLDAIPISGRVTLNGQMLGVSPGSERFDITTQLAPRNELEIAGLLLEAGDQVGEVRLEIFAR</sequence>
<dbReference type="InterPro" id="IPR008979">
    <property type="entry name" value="Galactose-bd-like_sf"/>
</dbReference>
<proteinExistence type="predicted"/>
<evidence type="ECO:0000313" key="2">
    <source>
        <dbReference type="Proteomes" id="UP001139103"/>
    </source>
</evidence>
<organism evidence="1 2">
    <name type="scientific">Blastopirellula sediminis</name>
    <dbReference type="NCBI Taxonomy" id="2894196"/>
    <lineage>
        <taxon>Bacteria</taxon>
        <taxon>Pseudomonadati</taxon>
        <taxon>Planctomycetota</taxon>
        <taxon>Planctomycetia</taxon>
        <taxon>Pirellulales</taxon>
        <taxon>Pirellulaceae</taxon>
        <taxon>Blastopirellula</taxon>
    </lineage>
</organism>
<dbReference type="Proteomes" id="UP001139103">
    <property type="component" value="Unassembled WGS sequence"/>
</dbReference>
<dbReference type="SUPFAM" id="SSF49785">
    <property type="entry name" value="Galactose-binding domain-like"/>
    <property type="match status" value="1"/>
</dbReference>
<name>A0A9X1SII8_9BACT</name>
<evidence type="ECO:0000313" key="1">
    <source>
        <dbReference type="EMBL" id="MCC9631663.1"/>
    </source>
</evidence>
<dbReference type="Gene3D" id="2.60.120.260">
    <property type="entry name" value="Galactose-binding domain-like"/>
    <property type="match status" value="1"/>
</dbReference>
<dbReference type="RefSeq" id="WP_230224038.1">
    <property type="nucleotide sequence ID" value="NZ_JAJKFT010000010.1"/>
</dbReference>
<comment type="caution">
    <text evidence="1">The sequence shown here is derived from an EMBL/GenBank/DDBJ whole genome shotgun (WGS) entry which is preliminary data.</text>
</comment>